<dbReference type="InParanoid" id="Q7REC7"/>
<dbReference type="Proteomes" id="UP000008553">
    <property type="component" value="Unassembled WGS sequence"/>
</dbReference>
<sequence length="34" mass="4084">MSKFEFLFFLLNILKASYNFSTKFIIFFITGLLE</sequence>
<organism evidence="2 3">
    <name type="scientific">Plasmodium yoelii yoelii</name>
    <dbReference type="NCBI Taxonomy" id="73239"/>
    <lineage>
        <taxon>Eukaryota</taxon>
        <taxon>Sar</taxon>
        <taxon>Alveolata</taxon>
        <taxon>Apicomplexa</taxon>
        <taxon>Aconoidasida</taxon>
        <taxon>Haemosporida</taxon>
        <taxon>Plasmodiidae</taxon>
        <taxon>Plasmodium</taxon>
        <taxon>Plasmodium (Vinckeia)</taxon>
    </lineage>
</organism>
<accession>Q7REC7</accession>
<reference evidence="2 3" key="1">
    <citation type="journal article" date="2002" name="Nature">
        <title>Genome sequence and comparative analysis of the model rodent malaria parasite Plasmodium yoelii yoelii.</title>
        <authorList>
            <person name="Carlton J.M."/>
            <person name="Angiuoli S.V."/>
            <person name="Suh B.B."/>
            <person name="Kooij T.W."/>
            <person name="Pertea M."/>
            <person name="Silva J.C."/>
            <person name="Ermolaeva M.D."/>
            <person name="Allen J.E."/>
            <person name="Selengut J.D."/>
            <person name="Koo H.L."/>
            <person name="Peterson J.D."/>
            <person name="Pop M."/>
            <person name="Kosack D.S."/>
            <person name="Shumway M.F."/>
            <person name="Bidwell S.L."/>
            <person name="Shallom S.J."/>
            <person name="van Aken S.E."/>
            <person name="Riedmuller S.B."/>
            <person name="Feldblyum T.V."/>
            <person name="Cho J.K."/>
            <person name="Quackenbush J."/>
            <person name="Sedegah M."/>
            <person name="Shoaibi A."/>
            <person name="Cummings L.M."/>
            <person name="Florens L."/>
            <person name="Yates J.R."/>
            <person name="Raine J.D."/>
            <person name="Sinden R.E."/>
            <person name="Harris M.A."/>
            <person name="Cunningham D.A."/>
            <person name="Preiser P.R."/>
            <person name="Bergman L.W."/>
            <person name="Vaidya A.B."/>
            <person name="van Lin L.H."/>
            <person name="Janse C.J."/>
            <person name="Waters A.P."/>
            <person name="Smith H.O."/>
            <person name="White O.R."/>
            <person name="Salzberg S.L."/>
            <person name="Venter J.C."/>
            <person name="Fraser C.M."/>
            <person name="Hoffman S.L."/>
            <person name="Gardner M.J."/>
            <person name="Carucci D.J."/>
        </authorList>
    </citation>
    <scope>NUCLEOTIDE SEQUENCE [LARGE SCALE GENOMIC DNA]</scope>
    <source>
        <strain evidence="2 3">17XNL</strain>
    </source>
</reference>
<keyword evidence="1" id="KW-1133">Transmembrane helix</keyword>
<dbReference type="PaxDb" id="73239-Q7REC7"/>
<comment type="caution">
    <text evidence="2">The sequence shown here is derived from an EMBL/GenBank/DDBJ whole genome shotgun (WGS) entry which is preliminary data.</text>
</comment>
<keyword evidence="3" id="KW-1185">Reference proteome</keyword>
<feature type="transmembrane region" description="Helical" evidence="1">
    <location>
        <begin position="6"/>
        <end position="33"/>
    </location>
</feature>
<evidence type="ECO:0000313" key="2">
    <source>
        <dbReference type="EMBL" id="EAA17119.1"/>
    </source>
</evidence>
<proteinExistence type="predicted"/>
<evidence type="ECO:0000256" key="1">
    <source>
        <dbReference type="SAM" id="Phobius"/>
    </source>
</evidence>
<evidence type="ECO:0000313" key="3">
    <source>
        <dbReference type="Proteomes" id="UP000008553"/>
    </source>
</evidence>
<keyword evidence="1" id="KW-0472">Membrane</keyword>
<gene>
    <name evidence="2" type="ORF">PY05138</name>
</gene>
<dbReference type="EMBL" id="AABL01001614">
    <property type="protein sequence ID" value="EAA17119.1"/>
    <property type="molecule type" value="Genomic_DNA"/>
</dbReference>
<protein>
    <submittedName>
        <fullName evidence="2">Uncharacterized protein</fullName>
    </submittedName>
</protein>
<dbReference type="AlphaFoldDB" id="Q7REC7"/>
<keyword evidence="1" id="KW-0812">Transmembrane</keyword>
<name>Q7REC7_PLAYO</name>